<proteinExistence type="predicted"/>
<evidence type="ECO:0000256" key="1">
    <source>
        <dbReference type="SAM" id="MobiDB-lite"/>
    </source>
</evidence>
<reference evidence="2" key="1">
    <citation type="submission" date="2025-08" db="UniProtKB">
        <authorList>
            <consortium name="Ensembl"/>
        </authorList>
    </citation>
    <scope>IDENTIFICATION</scope>
</reference>
<evidence type="ECO:0000313" key="3">
    <source>
        <dbReference type="Proteomes" id="UP000261360"/>
    </source>
</evidence>
<dbReference type="Proteomes" id="UP000261360">
    <property type="component" value="Unplaced"/>
</dbReference>
<sequence length="112" mass="12271">MVQGGRGQYRKVCREGGVNIGRDVGRAGSIQEGTQGGWGQYRKGHREGGCPTETSGRSLTGVECYPVDSYFVNPPLLHFLNALTDYVRHLGAFTPADTNSSLHVTPLMMWEK</sequence>
<dbReference type="Ensembl" id="ENSSLDT00000025131.1">
    <property type="protein sequence ID" value="ENSSLDP00000024358.1"/>
    <property type="gene ID" value="ENSSLDG00000018982.1"/>
</dbReference>
<accession>A0A3B4Y8R6</accession>
<feature type="region of interest" description="Disordered" evidence="1">
    <location>
        <begin position="24"/>
        <end position="55"/>
    </location>
</feature>
<evidence type="ECO:0000313" key="2">
    <source>
        <dbReference type="Ensembl" id="ENSSLDP00000024358.1"/>
    </source>
</evidence>
<keyword evidence="3" id="KW-1185">Reference proteome</keyword>
<dbReference type="AlphaFoldDB" id="A0A3B4Y8R6"/>
<reference evidence="2" key="2">
    <citation type="submission" date="2025-09" db="UniProtKB">
        <authorList>
            <consortium name="Ensembl"/>
        </authorList>
    </citation>
    <scope>IDENTIFICATION</scope>
</reference>
<organism evidence="2 3">
    <name type="scientific">Seriola lalandi dorsalis</name>
    <dbReference type="NCBI Taxonomy" id="1841481"/>
    <lineage>
        <taxon>Eukaryota</taxon>
        <taxon>Metazoa</taxon>
        <taxon>Chordata</taxon>
        <taxon>Craniata</taxon>
        <taxon>Vertebrata</taxon>
        <taxon>Euteleostomi</taxon>
        <taxon>Actinopterygii</taxon>
        <taxon>Neopterygii</taxon>
        <taxon>Teleostei</taxon>
        <taxon>Neoteleostei</taxon>
        <taxon>Acanthomorphata</taxon>
        <taxon>Carangaria</taxon>
        <taxon>Carangiformes</taxon>
        <taxon>Carangidae</taxon>
        <taxon>Seriola</taxon>
    </lineage>
</organism>
<dbReference type="GeneTree" id="ENSGT01120000276176"/>
<protein>
    <submittedName>
        <fullName evidence="2">Uncharacterized protein</fullName>
    </submittedName>
</protein>
<name>A0A3B4Y8R6_SERLL</name>